<dbReference type="Gene3D" id="3.40.50.11220">
    <property type="match status" value="1"/>
</dbReference>
<dbReference type="SUPFAM" id="SSF159672">
    <property type="entry name" value="CbiG N-terminal domain-like"/>
    <property type="match status" value="1"/>
</dbReference>
<dbReference type="InterPro" id="IPR021744">
    <property type="entry name" value="CbiG_N"/>
</dbReference>
<dbReference type="PANTHER" id="PTHR37477">
    <property type="entry name" value="COBALT-PRECORRIN-5A HYDROLASE"/>
    <property type="match status" value="1"/>
</dbReference>
<dbReference type="RefSeq" id="WP_078664431.1">
    <property type="nucleotide sequence ID" value="NZ_FUXM01000002.1"/>
</dbReference>
<dbReference type="Pfam" id="PF01890">
    <property type="entry name" value="CbiG_C"/>
    <property type="match status" value="1"/>
</dbReference>
<sequence length="353" mass="39468">MKKISFWALTKGGQETASLLAQLWQKAYPQTDVATFFPEVMQPSLKEKIKLEFDRWDAHVFIMASGIVVRCIAPCLKSKLHDPAVIVGDEKGQYLVSLLSGHWGNANWLTKELARLSNATPVITTSTDVQGITSIEDLIKLLKANPESLKPAKKLNSTLANSGTLKVFWDNKSLLTTPLPLPERYEYTDNLINADLIFSNSQLTEIDPDKQLLLRIPYFALGIGCRKNISFHQLWRNLQSFLSSGNIAISAIKALCSITLKKNEPAIWELSQKLNLPLYFFEAEELKTYESEQNFSAFVKKTTGVGCICEPAAMKACQKPKLIIPKTSYPQTTFALAADISILSELDQVIRNK</sequence>
<dbReference type="GO" id="GO:0009236">
    <property type="term" value="P:cobalamin biosynthetic process"/>
    <property type="evidence" value="ECO:0007669"/>
    <property type="project" value="InterPro"/>
</dbReference>
<protein>
    <submittedName>
        <fullName evidence="3">Cobalt-precorrin 5A acetaldehyde-lyase</fullName>
    </submittedName>
</protein>
<dbReference type="GO" id="GO:0016829">
    <property type="term" value="F:lyase activity"/>
    <property type="evidence" value="ECO:0007669"/>
    <property type="project" value="UniProtKB-KW"/>
</dbReference>
<keyword evidence="3" id="KW-0456">Lyase</keyword>
<dbReference type="InterPro" id="IPR002750">
    <property type="entry name" value="CobE/GbiG_C"/>
</dbReference>
<keyword evidence="4" id="KW-1185">Reference proteome</keyword>
<reference evidence="4" key="1">
    <citation type="submission" date="2017-02" db="EMBL/GenBank/DDBJ databases">
        <authorList>
            <person name="Varghese N."/>
            <person name="Submissions S."/>
        </authorList>
    </citation>
    <scope>NUCLEOTIDE SEQUENCE [LARGE SCALE GENOMIC DNA]</scope>
    <source>
        <strain evidence="4">DSM 16521</strain>
    </source>
</reference>
<dbReference type="Pfam" id="PF11760">
    <property type="entry name" value="CbiG_N"/>
    <property type="match status" value="1"/>
</dbReference>
<dbReference type="InterPro" id="IPR052553">
    <property type="entry name" value="CbiG_hydrolase"/>
</dbReference>
<dbReference type="InterPro" id="IPR036518">
    <property type="entry name" value="CobE/GbiG_C_sf"/>
</dbReference>
<dbReference type="InterPro" id="IPR038029">
    <property type="entry name" value="GbiG_N_sf"/>
</dbReference>
<dbReference type="OrthoDB" id="9781023at2"/>
<evidence type="ECO:0000313" key="4">
    <source>
        <dbReference type="Proteomes" id="UP000189933"/>
    </source>
</evidence>
<dbReference type="PANTHER" id="PTHR37477:SF1">
    <property type="entry name" value="COBALT-PRECORRIN-5A HYDROLASE"/>
    <property type="match status" value="1"/>
</dbReference>
<evidence type="ECO:0000259" key="1">
    <source>
        <dbReference type="Pfam" id="PF01890"/>
    </source>
</evidence>
<feature type="domain" description="Cobalamin synthesis G N-terminal" evidence="2">
    <location>
        <begin position="52"/>
        <end position="128"/>
    </location>
</feature>
<gene>
    <name evidence="3" type="ORF">SAMN02745885_00277</name>
</gene>
<evidence type="ECO:0000313" key="3">
    <source>
        <dbReference type="EMBL" id="SJZ57432.1"/>
    </source>
</evidence>
<accession>A0A1T4LRR7</accession>
<dbReference type="EMBL" id="FUXM01000002">
    <property type="protein sequence ID" value="SJZ57432.1"/>
    <property type="molecule type" value="Genomic_DNA"/>
</dbReference>
<evidence type="ECO:0000259" key="2">
    <source>
        <dbReference type="Pfam" id="PF11760"/>
    </source>
</evidence>
<feature type="domain" description="CobE/GbiG C-terminal" evidence="1">
    <location>
        <begin position="220"/>
        <end position="337"/>
    </location>
</feature>
<organism evidence="3 4">
    <name type="scientific">Carboxydocella sporoproducens DSM 16521</name>
    <dbReference type="NCBI Taxonomy" id="1121270"/>
    <lineage>
        <taxon>Bacteria</taxon>
        <taxon>Bacillati</taxon>
        <taxon>Bacillota</taxon>
        <taxon>Clostridia</taxon>
        <taxon>Eubacteriales</taxon>
        <taxon>Clostridiales Family XVI. Incertae Sedis</taxon>
        <taxon>Carboxydocella</taxon>
    </lineage>
</organism>
<dbReference type="SUPFAM" id="SSF159664">
    <property type="entry name" value="CobE/GbiG C-terminal domain-like"/>
    <property type="match status" value="1"/>
</dbReference>
<dbReference type="AlphaFoldDB" id="A0A1T4LRR7"/>
<dbReference type="Gene3D" id="3.30.420.180">
    <property type="entry name" value="CobE/GbiG C-terminal domain"/>
    <property type="match status" value="1"/>
</dbReference>
<name>A0A1T4LRR7_9FIRM</name>
<proteinExistence type="predicted"/>
<dbReference type="Proteomes" id="UP000189933">
    <property type="component" value="Unassembled WGS sequence"/>
</dbReference>